<dbReference type="Gramene" id="C.cajan_48113.t">
    <property type="protein sequence ID" value="C.cajan_48113.t.cds1"/>
    <property type="gene ID" value="C.cajan_48113"/>
</dbReference>
<gene>
    <name evidence="1" type="ORF">KK1_049593</name>
</gene>
<dbReference type="Proteomes" id="UP000075243">
    <property type="component" value="Unassembled WGS sequence"/>
</dbReference>
<keyword evidence="2" id="KW-1185">Reference proteome</keyword>
<dbReference type="AlphaFoldDB" id="A0A151UIP0"/>
<dbReference type="EMBL" id="AGCT01072424">
    <property type="protein sequence ID" value="KYP79196.1"/>
    <property type="molecule type" value="Genomic_DNA"/>
</dbReference>
<protein>
    <submittedName>
        <fullName evidence="1">Uncharacterized protein</fullName>
    </submittedName>
</protein>
<evidence type="ECO:0000313" key="1">
    <source>
        <dbReference type="EMBL" id="KYP79196.1"/>
    </source>
</evidence>
<name>A0A151UIP0_CAJCA</name>
<proteinExistence type="predicted"/>
<organism evidence="1 2">
    <name type="scientific">Cajanus cajan</name>
    <name type="common">Pigeon pea</name>
    <name type="synonym">Cajanus indicus</name>
    <dbReference type="NCBI Taxonomy" id="3821"/>
    <lineage>
        <taxon>Eukaryota</taxon>
        <taxon>Viridiplantae</taxon>
        <taxon>Streptophyta</taxon>
        <taxon>Embryophyta</taxon>
        <taxon>Tracheophyta</taxon>
        <taxon>Spermatophyta</taxon>
        <taxon>Magnoliopsida</taxon>
        <taxon>eudicotyledons</taxon>
        <taxon>Gunneridae</taxon>
        <taxon>Pentapetalae</taxon>
        <taxon>rosids</taxon>
        <taxon>fabids</taxon>
        <taxon>Fabales</taxon>
        <taxon>Fabaceae</taxon>
        <taxon>Papilionoideae</taxon>
        <taxon>50 kb inversion clade</taxon>
        <taxon>NPAAA clade</taxon>
        <taxon>indigoferoid/millettioid clade</taxon>
        <taxon>Phaseoleae</taxon>
        <taxon>Cajanus</taxon>
    </lineage>
</organism>
<sequence length="110" mass="12470">MTIKPKSMRCTKVIMPTREANDSVNAMNLITTSWDNQNPSTPMPQDHVRNHCLTDVLQDFDINDVLMSYEDDDCHFNGYAEAGRVDIARELFERIPVKDVISWGAGKVSP</sequence>
<reference evidence="1" key="1">
    <citation type="journal article" date="2012" name="Nat. Biotechnol.">
        <title>Draft genome sequence of pigeonpea (Cajanus cajan), an orphan legume crop of resource-poor farmers.</title>
        <authorList>
            <person name="Varshney R.K."/>
            <person name="Chen W."/>
            <person name="Li Y."/>
            <person name="Bharti A.K."/>
            <person name="Saxena R.K."/>
            <person name="Schlueter J.A."/>
            <person name="Donoghue M.T."/>
            <person name="Azam S."/>
            <person name="Fan G."/>
            <person name="Whaley A.M."/>
            <person name="Farmer A.D."/>
            <person name="Sheridan J."/>
            <person name="Iwata A."/>
            <person name="Tuteja R."/>
            <person name="Penmetsa R.V."/>
            <person name="Wu W."/>
            <person name="Upadhyaya H.D."/>
            <person name="Yang S.P."/>
            <person name="Shah T."/>
            <person name="Saxena K.B."/>
            <person name="Michael T."/>
            <person name="McCombie W.R."/>
            <person name="Yang B."/>
            <person name="Zhang G."/>
            <person name="Yang H."/>
            <person name="Wang J."/>
            <person name="Spillane C."/>
            <person name="Cook D.R."/>
            <person name="May G.D."/>
            <person name="Xu X."/>
            <person name="Jackson S.A."/>
        </authorList>
    </citation>
    <scope>NUCLEOTIDE SEQUENCE [LARGE SCALE GENOMIC DNA]</scope>
</reference>
<accession>A0A151UIP0</accession>
<evidence type="ECO:0000313" key="2">
    <source>
        <dbReference type="Proteomes" id="UP000075243"/>
    </source>
</evidence>
<comment type="caution">
    <text evidence="1">The sequence shown here is derived from an EMBL/GenBank/DDBJ whole genome shotgun (WGS) entry which is preliminary data.</text>
</comment>